<comment type="caution">
    <text evidence="1">The sequence shown here is derived from an EMBL/GenBank/DDBJ whole genome shotgun (WGS) entry which is preliminary data.</text>
</comment>
<evidence type="ECO:0000313" key="1">
    <source>
        <dbReference type="EMBL" id="PWZ15980.1"/>
    </source>
</evidence>
<dbReference type="AlphaFoldDB" id="A0A3L6E581"/>
<accession>A0A3L6E581</accession>
<protein>
    <submittedName>
        <fullName evidence="1">Uncharacterized protein</fullName>
    </submittedName>
</protein>
<dbReference type="EMBL" id="NCVQ01000007">
    <property type="protein sequence ID" value="PWZ15980.1"/>
    <property type="molecule type" value="Genomic_DNA"/>
</dbReference>
<proteinExistence type="predicted"/>
<gene>
    <name evidence="1" type="ORF">Zm00014a_029334</name>
</gene>
<name>A0A3L6E581_MAIZE</name>
<sequence length="25" mass="3363">MYYKIIDLFELYNFHINFIFFRFHM</sequence>
<dbReference type="Proteomes" id="UP000251960">
    <property type="component" value="Chromosome 6"/>
</dbReference>
<reference evidence="1 2" key="1">
    <citation type="journal article" date="2018" name="Nat. Genet.">
        <title>Extensive intraspecific gene order and gene structural variations between Mo17 and other maize genomes.</title>
        <authorList>
            <person name="Sun S."/>
            <person name="Zhou Y."/>
            <person name="Chen J."/>
            <person name="Shi J."/>
            <person name="Zhao H."/>
            <person name="Zhao H."/>
            <person name="Song W."/>
            <person name="Zhang M."/>
            <person name="Cui Y."/>
            <person name="Dong X."/>
            <person name="Liu H."/>
            <person name="Ma X."/>
            <person name="Jiao Y."/>
            <person name="Wang B."/>
            <person name="Wei X."/>
            <person name="Stein J.C."/>
            <person name="Glaubitz J.C."/>
            <person name="Lu F."/>
            <person name="Yu G."/>
            <person name="Liang C."/>
            <person name="Fengler K."/>
            <person name="Li B."/>
            <person name="Rafalski A."/>
            <person name="Schnable P.S."/>
            <person name="Ware D.H."/>
            <person name="Buckler E.S."/>
            <person name="Lai J."/>
        </authorList>
    </citation>
    <scope>NUCLEOTIDE SEQUENCE [LARGE SCALE GENOMIC DNA]</scope>
    <source>
        <strain evidence="2">cv. Missouri 17</strain>
        <tissue evidence="1">Seedling</tissue>
    </source>
</reference>
<organism evidence="1 2">
    <name type="scientific">Zea mays</name>
    <name type="common">Maize</name>
    <dbReference type="NCBI Taxonomy" id="4577"/>
    <lineage>
        <taxon>Eukaryota</taxon>
        <taxon>Viridiplantae</taxon>
        <taxon>Streptophyta</taxon>
        <taxon>Embryophyta</taxon>
        <taxon>Tracheophyta</taxon>
        <taxon>Spermatophyta</taxon>
        <taxon>Magnoliopsida</taxon>
        <taxon>Liliopsida</taxon>
        <taxon>Poales</taxon>
        <taxon>Poaceae</taxon>
        <taxon>PACMAD clade</taxon>
        <taxon>Panicoideae</taxon>
        <taxon>Andropogonodae</taxon>
        <taxon>Andropogoneae</taxon>
        <taxon>Tripsacinae</taxon>
        <taxon>Zea</taxon>
    </lineage>
</organism>
<evidence type="ECO:0000313" key="2">
    <source>
        <dbReference type="Proteomes" id="UP000251960"/>
    </source>
</evidence>